<dbReference type="GO" id="GO:0005886">
    <property type="term" value="C:plasma membrane"/>
    <property type="evidence" value="ECO:0007669"/>
    <property type="project" value="UniProtKB-SubCell"/>
</dbReference>
<dbReference type="PANTHER" id="PTHR33908:SF11">
    <property type="entry name" value="MEMBRANE PROTEIN"/>
    <property type="match status" value="1"/>
</dbReference>
<dbReference type="GO" id="GO:0009103">
    <property type="term" value="P:lipopolysaccharide biosynthetic process"/>
    <property type="evidence" value="ECO:0007669"/>
    <property type="project" value="UniProtKB-ARBA"/>
</dbReference>
<gene>
    <name evidence="9" type="ORF">COY90_03330</name>
</gene>
<evidence type="ECO:0000256" key="6">
    <source>
        <dbReference type="ARBA" id="ARBA00022989"/>
    </source>
</evidence>
<feature type="transmembrane region" description="Helical" evidence="8">
    <location>
        <begin position="272"/>
        <end position="298"/>
    </location>
</feature>
<feature type="transmembrane region" description="Helical" evidence="8">
    <location>
        <begin position="188"/>
        <end position="205"/>
    </location>
</feature>
<proteinExistence type="predicted"/>
<dbReference type="Proteomes" id="UP000230108">
    <property type="component" value="Unassembled WGS sequence"/>
</dbReference>
<keyword evidence="7 8" id="KW-0472">Membrane</keyword>
<dbReference type="PANTHER" id="PTHR33908">
    <property type="entry name" value="MANNOSYLTRANSFERASE YKCB-RELATED"/>
    <property type="match status" value="1"/>
</dbReference>
<feature type="transmembrane region" description="Helical" evidence="8">
    <location>
        <begin position="121"/>
        <end position="137"/>
    </location>
</feature>
<evidence type="ECO:0000313" key="9">
    <source>
        <dbReference type="EMBL" id="PIY68928.1"/>
    </source>
</evidence>
<comment type="subcellular location">
    <subcellularLocation>
        <location evidence="1">Cell membrane</location>
        <topology evidence="1">Multi-pass membrane protein</topology>
    </subcellularLocation>
</comment>
<name>A0A2M7QDJ3_9BACT</name>
<keyword evidence="2" id="KW-1003">Cell membrane</keyword>
<feature type="transmembrane region" description="Helical" evidence="8">
    <location>
        <begin position="143"/>
        <end position="167"/>
    </location>
</feature>
<feature type="transmembrane region" description="Helical" evidence="8">
    <location>
        <begin position="331"/>
        <end position="348"/>
    </location>
</feature>
<dbReference type="AlphaFoldDB" id="A0A2M7QDJ3"/>
<evidence type="ECO:0000256" key="4">
    <source>
        <dbReference type="ARBA" id="ARBA00022679"/>
    </source>
</evidence>
<evidence type="ECO:0000256" key="3">
    <source>
        <dbReference type="ARBA" id="ARBA00022676"/>
    </source>
</evidence>
<evidence type="ECO:0000256" key="8">
    <source>
        <dbReference type="SAM" id="Phobius"/>
    </source>
</evidence>
<evidence type="ECO:0000256" key="5">
    <source>
        <dbReference type="ARBA" id="ARBA00022692"/>
    </source>
</evidence>
<comment type="caution">
    <text evidence="9">The sequence shown here is derived from an EMBL/GenBank/DDBJ whole genome shotgun (WGS) entry which is preliminary data.</text>
</comment>
<feature type="transmembrane region" description="Helical" evidence="8">
    <location>
        <begin position="304"/>
        <end position="324"/>
    </location>
</feature>
<organism evidence="9 10">
    <name type="scientific">Candidatus Roizmanbacteria bacterium CG_4_10_14_0_8_um_filter_39_9</name>
    <dbReference type="NCBI Taxonomy" id="1974829"/>
    <lineage>
        <taxon>Bacteria</taxon>
        <taxon>Candidatus Roizmaniibacteriota</taxon>
    </lineage>
</organism>
<dbReference type="EMBL" id="PFLF01000070">
    <property type="protein sequence ID" value="PIY68928.1"/>
    <property type="molecule type" value="Genomic_DNA"/>
</dbReference>
<dbReference type="InterPro" id="IPR050297">
    <property type="entry name" value="LipidA_mod_glycosyltrf_83"/>
</dbReference>
<keyword evidence="3" id="KW-0328">Glycosyltransferase</keyword>
<keyword evidence="5 8" id="KW-0812">Transmembrane</keyword>
<keyword evidence="6 8" id="KW-1133">Transmembrane helix</keyword>
<keyword evidence="4" id="KW-0808">Transferase</keyword>
<reference evidence="10" key="1">
    <citation type="submission" date="2017-09" db="EMBL/GenBank/DDBJ databases">
        <title>Depth-based differentiation of microbial function through sediment-hosted aquifers and enrichment of novel symbionts in the deep terrestrial subsurface.</title>
        <authorList>
            <person name="Probst A.J."/>
            <person name="Ladd B."/>
            <person name="Jarett J.K."/>
            <person name="Geller-Mcgrath D.E."/>
            <person name="Sieber C.M.K."/>
            <person name="Emerson J.B."/>
            <person name="Anantharaman K."/>
            <person name="Thomas B.C."/>
            <person name="Malmstrom R."/>
            <person name="Stieglmeier M."/>
            <person name="Klingl A."/>
            <person name="Woyke T."/>
            <person name="Ryan C.M."/>
            <person name="Banfield J.F."/>
        </authorList>
    </citation>
    <scope>NUCLEOTIDE SEQUENCE [LARGE SCALE GENOMIC DNA]</scope>
</reference>
<sequence>MILNFLFTSTPLKFMVQSFWRDEAFSYLMAKRSILDLLILTARDANPPIYYLALKIWMTLFGSSEVALRSLSLIFFFATIYVVFLILTGTFGVSVKKSYLYLLIFVANPLLHYYAFEARMYTMLAFFASLSFYFLFQKKYTSFTVAVILGLYTHYFMIFTFIPYLIYFYMQGRILHERKALFQSLKNICLALCPWILFVVLIKIPQHAGFWIQKPTLETFIDLPALLLTGYEPDLWYLYMLLTPLSILLFGMIAYGIFMFKKQNIRHRPKKVPLTIFYALIGWAFAVPVLILTVSFFIPIFLPRYMIFVTVGFLLLLIFLIEYMPRQVQPFMFLFLIFFSVNYGTLQIDKRDKAHIQKPLLEIKKMLKEGDVVYVTHEYNFHPAQYYLGEKVVYMFGKTYEELPWFVGKILIPKEKIAASLPSYPHKAFILKDDLSYSIQAIY</sequence>
<evidence type="ECO:0000256" key="2">
    <source>
        <dbReference type="ARBA" id="ARBA00022475"/>
    </source>
</evidence>
<evidence type="ECO:0000313" key="10">
    <source>
        <dbReference type="Proteomes" id="UP000230108"/>
    </source>
</evidence>
<feature type="transmembrane region" description="Helical" evidence="8">
    <location>
        <begin position="73"/>
        <end position="93"/>
    </location>
</feature>
<feature type="transmembrane region" description="Helical" evidence="8">
    <location>
        <begin position="236"/>
        <end position="260"/>
    </location>
</feature>
<dbReference type="GO" id="GO:0016763">
    <property type="term" value="F:pentosyltransferase activity"/>
    <property type="evidence" value="ECO:0007669"/>
    <property type="project" value="TreeGrafter"/>
</dbReference>
<protein>
    <submittedName>
        <fullName evidence="9">Uncharacterized protein</fullName>
    </submittedName>
</protein>
<evidence type="ECO:0000256" key="7">
    <source>
        <dbReference type="ARBA" id="ARBA00023136"/>
    </source>
</evidence>
<accession>A0A2M7QDJ3</accession>
<evidence type="ECO:0000256" key="1">
    <source>
        <dbReference type="ARBA" id="ARBA00004651"/>
    </source>
</evidence>